<organism evidence="1 2">
    <name type="scientific">Protopolystoma xenopodis</name>
    <dbReference type="NCBI Taxonomy" id="117903"/>
    <lineage>
        <taxon>Eukaryota</taxon>
        <taxon>Metazoa</taxon>
        <taxon>Spiralia</taxon>
        <taxon>Lophotrochozoa</taxon>
        <taxon>Platyhelminthes</taxon>
        <taxon>Monogenea</taxon>
        <taxon>Polyopisthocotylea</taxon>
        <taxon>Polystomatidea</taxon>
        <taxon>Polystomatidae</taxon>
        <taxon>Protopolystoma</taxon>
    </lineage>
</organism>
<protein>
    <submittedName>
        <fullName evidence="1">Uncharacterized protein</fullName>
    </submittedName>
</protein>
<reference evidence="1" key="1">
    <citation type="submission" date="2018-11" db="EMBL/GenBank/DDBJ databases">
        <authorList>
            <consortium name="Pathogen Informatics"/>
        </authorList>
    </citation>
    <scope>NUCLEOTIDE SEQUENCE</scope>
</reference>
<comment type="caution">
    <text evidence="1">The sequence shown here is derived from an EMBL/GenBank/DDBJ whole genome shotgun (WGS) entry which is preliminary data.</text>
</comment>
<accession>A0A448WYB2</accession>
<sequence length="116" mass="13310">MFESVAIAEAQINEFVIYVVVANSIWIFRKLMSPSLSRAFTVIKRAPRLLKKGKDVGSQSTLPTDMNFWPNVVYARVLYNLIMSHDWRYSGFSLDFGRQSIGQAFILCNPFLSRLL</sequence>
<dbReference type="Proteomes" id="UP000784294">
    <property type="component" value="Unassembled WGS sequence"/>
</dbReference>
<proteinExistence type="predicted"/>
<evidence type="ECO:0000313" key="1">
    <source>
        <dbReference type="EMBL" id="VEL23270.1"/>
    </source>
</evidence>
<gene>
    <name evidence="1" type="ORF">PXEA_LOCUS16710</name>
</gene>
<keyword evidence="2" id="KW-1185">Reference proteome</keyword>
<dbReference type="EMBL" id="CAAALY010061055">
    <property type="protein sequence ID" value="VEL23270.1"/>
    <property type="molecule type" value="Genomic_DNA"/>
</dbReference>
<name>A0A448WYB2_9PLAT</name>
<dbReference type="AlphaFoldDB" id="A0A448WYB2"/>
<evidence type="ECO:0000313" key="2">
    <source>
        <dbReference type="Proteomes" id="UP000784294"/>
    </source>
</evidence>